<gene>
    <name evidence="2" type="ORF">DFH07DRAFT_776489</name>
</gene>
<feature type="compositionally biased region" description="Acidic residues" evidence="1">
    <location>
        <begin position="229"/>
        <end position="253"/>
    </location>
</feature>
<dbReference type="AlphaFoldDB" id="A0AAD7IPC0"/>
<evidence type="ECO:0008006" key="4">
    <source>
        <dbReference type="Google" id="ProtNLM"/>
    </source>
</evidence>
<evidence type="ECO:0000256" key="1">
    <source>
        <dbReference type="SAM" id="MobiDB-lite"/>
    </source>
</evidence>
<evidence type="ECO:0000313" key="3">
    <source>
        <dbReference type="Proteomes" id="UP001215280"/>
    </source>
</evidence>
<dbReference type="Proteomes" id="UP001215280">
    <property type="component" value="Unassembled WGS sequence"/>
</dbReference>
<dbReference type="InterPro" id="IPR016197">
    <property type="entry name" value="Chromo-like_dom_sf"/>
</dbReference>
<dbReference type="EMBL" id="JARJLG010000099">
    <property type="protein sequence ID" value="KAJ7746191.1"/>
    <property type="molecule type" value="Genomic_DNA"/>
</dbReference>
<comment type="caution">
    <text evidence="2">The sequence shown here is derived from an EMBL/GenBank/DDBJ whole genome shotgun (WGS) entry which is preliminary data.</text>
</comment>
<dbReference type="Gene3D" id="2.40.50.40">
    <property type="match status" value="1"/>
</dbReference>
<evidence type="ECO:0000313" key="2">
    <source>
        <dbReference type="EMBL" id="KAJ7746191.1"/>
    </source>
</evidence>
<dbReference type="SUPFAM" id="SSF54160">
    <property type="entry name" value="Chromo domain-like"/>
    <property type="match status" value="1"/>
</dbReference>
<organism evidence="2 3">
    <name type="scientific">Mycena maculata</name>
    <dbReference type="NCBI Taxonomy" id="230809"/>
    <lineage>
        <taxon>Eukaryota</taxon>
        <taxon>Fungi</taxon>
        <taxon>Dikarya</taxon>
        <taxon>Basidiomycota</taxon>
        <taxon>Agaricomycotina</taxon>
        <taxon>Agaricomycetes</taxon>
        <taxon>Agaricomycetidae</taxon>
        <taxon>Agaricales</taxon>
        <taxon>Marasmiineae</taxon>
        <taxon>Mycenaceae</taxon>
        <taxon>Mycena</taxon>
    </lineage>
</organism>
<dbReference type="CDD" id="cd00024">
    <property type="entry name" value="CD_CSD"/>
    <property type="match status" value="1"/>
</dbReference>
<reference evidence="2" key="1">
    <citation type="submission" date="2023-03" db="EMBL/GenBank/DDBJ databases">
        <title>Massive genome expansion in bonnet fungi (Mycena s.s.) driven by repeated elements and novel gene families across ecological guilds.</title>
        <authorList>
            <consortium name="Lawrence Berkeley National Laboratory"/>
            <person name="Harder C.B."/>
            <person name="Miyauchi S."/>
            <person name="Viragh M."/>
            <person name="Kuo A."/>
            <person name="Thoen E."/>
            <person name="Andreopoulos B."/>
            <person name="Lu D."/>
            <person name="Skrede I."/>
            <person name="Drula E."/>
            <person name="Henrissat B."/>
            <person name="Morin E."/>
            <person name="Kohler A."/>
            <person name="Barry K."/>
            <person name="LaButti K."/>
            <person name="Morin E."/>
            <person name="Salamov A."/>
            <person name="Lipzen A."/>
            <person name="Mereny Z."/>
            <person name="Hegedus B."/>
            <person name="Baldrian P."/>
            <person name="Stursova M."/>
            <person name="Weitz H."/>
            <person name="Taylor A."/>
            <person name="Grigoriev I.V."/>
            <person name="Nagy L.G."/>
            <person name="Martin F."/>
            <person name="Kauserud H."/>
        </authorList>
    </citation>
    <scope>NUCLEOTIDE SEQUENCE</scope>
    <source>
        <strain evidence="2">CBHHK188m</strain>
    </source>
</reference>
<sequence length="353" mass="38112">MSSPSTPPRAATPDQIGAVQALYRLALPSPLKGASSRKALAEENARLRYIAELAGIKLEKNYAQMQLMNRENTRLRTQIIAKKSKQKRSYTTNQARLLTGSEMVAALLHDDHVKSMTAMMKEMGPQFRAIKKLLTKNKAVISGPANYAIRREQSRSLCAGEGKGEGVGKGKGKGEAVGGDGVVVVVVKHLTPQMAAPARGRRGDTRGRGLGRGRMRGGGAGRGGGRSESEDEEQDIQEQPESPDESSSDSSDDESTRSGRGSPEAALGVVDDAELQEPDGDEVEIATFNGHRWVKGNVEFQVVWTDKDVTWEPLANVNDCAAMDVYLAHHSVADPILLGKRKFVINKALRASN</sequence>
<protein>
    <recommendedName>
        <fullName evidence="4">Chromo domain-containing protein</fullName>
    </recommendedName>
</protein>
<feature type="compositionally biased region" description="Gly residues" evidence="1">
    <location>
        <begin position="216"/>
        <end position="226"/>
    </location>
</feature>
<name>A0AAD7IPC0_9AGAR</name>
<proteinExistence type="predicted"/>
<feature type="region of interest" description="Disordered" evidence="1">
    <location>
        <begin position="193"/>
        <end position="266"/>
    </location>
</feature>
<keyword evidence="3" id="KW-1185">Reference proteome</keyword>
<accession>A0AAD7IPC0</accession>